<dbReference type="Pfam" id="PF00759">
    <property type="entry name" value="Glyco_hydro_9"/>
    <property type="match status" value="1"/>
</dbReference>
<reference evidence="6 7" key="1">
    <citation type="submission" date="2018-12" db="EMBL/GenBank/DDBJ databases">
        <authorList>
            <person name="Sun L."/>
            <person name="Chen Z."/>
        </authorList>
    </citation>
    <scope>NUCLEOTIDE SEQUENCE [LARGE SCALE GENOMIC DNA]</scope>
    <source>
        <strain evidence="6 7">DSM 15890</strain>
    </source>
</reference>
<evidence type="ECO:0000256" key="1">
    <source>
        <dbReference type="ARBA" id="ARBA00007072"/>
    </source>
</evidence>
<evidence type="ECO:0000313" key="6">
    <source>
        <dbReference type="EMBL" id="RUT47161.1"/>
    </source>
</evidence>
<dbReference type="SUPFAM" id="SSF48208">
    <property type="entry name" value="Six-hairpin glycosidases"/>
    <property type="match status" value="1"/>
</dbReference>
<name>A0A3S1K9R9_9BACL</name>
<evidence type="ECO:0000313" key="7">
    <source>
        <dbReference type="Proteomes" id="UP000279446"/>
    </source>
</evidence>
<gene>
    <name evidence="6" type="ORF">EJP82_08250</name>
</gene>
<dbReference type="GO" id="GO:0008810">
    <property type="term" value="F:cellulase activity"/>
    <property type="evidence" value="ECO:0007669"/>
    <property type="project" value="InterPro"/>
</dbReference>
<keyword evidence="2" id="KW-0119">Carbohydrate metabolism</keyword>
<dbReference type="InterPro" id="IPR001701">
    <property type="entry name" value="Glyco_hydro_9"/>
</dbReference>
<dbReference type="OrthoDB" id="9758662at2"/>
<evidence type="ECO:0000256" key="2">
    <source>
        <dbReference type="ARBA" id="ARBA00023277"/>
    </source>
</evidence>
<dbReference type="Proteomes" id="UP000279446">
    <property type="component" value="Unassembled WGS sequence"/>
</dbReference>
<evidence type="ECO:0000256" key="3">
    <source>
        <dbReference type="ARBA" id="ARBA00023326"/>
    </source>
</evidence>
<dbReference type="EMBL" id="RZNY01000005">
    <property type="protein sequence ID" value="RUT47161.1"/>
    <property type="molecule type" value="Genomic_DNA"/>
</dbReference>
<dbReference type="AlphaFoldDB" id="A0A3S1K9R9"/>
<dbReference type="Gene3D" id="2.60.40.10">
    <property type="entry name" value="Immunoglobulins"/>
    <property type="match status" value="1"/>
</dbReference>
<comment type="similarity">
    <text evidence="1">Belongs to the glycosyl hydrolase 9 (cellulase E) family.</text>
</comment>
<accession>A0A3S1K9R9</accession>
<evidence type="ECO:0000259" key="5">
    <source>
        <dbReference type="Pfam" id="PF02927"/>
    </source>
</evidence>
<dbReference type="CDD" id="cd02850">
    <property type="entry name" value="E_set_Cellulase_N"/>
    <property type="match status" value="1"/>
</dbReference>
<sequence>MNTKFKEAIKQSGYIHRPLVLDEEFSLEHEQKNNTVLEEKYLFDSRHPGSADWINTGTWDLLTLPNQELQISSPSLMPDWPEGAPEDGDYVNFGTASMVKTFDRENWEDFNRITLEVYPNFPGVPNPYIMLRFKNEGIIPVPDIYHREGYHGINLNNHEWNTVHLEIEGLPRDAITELSIGYYLVGKERTTGDELELRLRKVKLERVVEFEISKGWIPKPNDIIFSHSGYNLSGIKTAFASQLPAQRFEVKHAETNKMAYSGNIDIMETDLGKFYIMDFSELSQEGSYYLQVGALTSEPFTIGNSVDIWHASVWKALNFIFCERCGYPVPGIHGSCHADIIATHEDTTLSFNGGWHDAGDVSQQLIQTAEVTLSLFEMAEKVKLLDEDLYLRLLEEGEWGLDFILKTRFGDGYRATSAGITRWTDGRIGNMDDAEARVHNQAYENFYCAGIEAYISSQLITTNDALSNRLVQIAKEDFQFAIAEFEQHGFDQKPIFWEHTYQTSESLYMATASWAASMLYRITKDEWYALKAAEFIAYVQDCQELEGIILDNSSTLSGFFYRDPNKQVLQHFNHQAREHLYMHALIAIHETQNNHPQAEGWLQSIQAYGQYLKDLSTYTLPYPMISSGVYHIKEHLDEKSFHYQHLLTDHRAQEDYQDQLKHGVKLNDSYYLRKFPVWFSFRGNNAVILSTGKAASLAAAYLKDRNLKEIAEGQLQWIVGKNPFGQSLMYGEGYRYAQQYSVMSGEMTGEIPVGIQTFGNEDEPYWPQFNNATYKEVWTGNAGKWLSIIADLYVKDI</sequence>
<dbReference type="GO" id="GO:0000272">
    <property type="term" value="P:polysaccharide catabolic process"/>
    <property type="evidence" value="ECO:0007669"/>
    <property type="project" value="UniProtKB-KW"/>
</dbReference>
<dbReference type="RefSeq" id="WP_127191559.1">
    <property type="nucleotide sequence ID" value="NZ_RZNY01000005.1"/>
</dbReference>
<dbReference type="InterPro" id="IPR012341">
    <property type="entry name" value="6hp_glycosidase-like_sf"/>
</dbReference>
<evidence type="ECO:0000259" key="4">
    <source>
        <dbReference type="Pfam" id="PF00759"/>
    </source>
</evidence>
<proteinExistence type="inferred from homology"/>
<protein>
    <submittedName>
        <fullName evidence="6">Endoglucanase</fullName>
    </submittedName>
</protein>
<dbReference type="Pfam" id="PF02927">
    <property type="entry name" value="CelD_N"/>
    <property type="match status" value="1"/>
</dbReference>
<keyword evidence="3" id="KW-0624">Polysaccharide degradation</keyword>
<dbReference type="InterPro" id="IPR013783">
    <property type="entry name" value="Ig-like_fold"/>
</dbReference>
<dbReference type="InterPro" id="IPR004197">
    <property type="entry name" value="Cellulase_Ig-like"/>
</dbReference>
<dbReference type="Gene3D" id="1.50.10.10">
    <property type="match status" value="1"/>
</dbReference>
<organism evidence="6 7">
    <name type="scientific">Paenibacillus anaericanus</name>
    <dbReference type="NCBI Taxonomy" id="170367"/>
    <lineage>
        <taxon>Bacteria</taxon>
        <taxon>Bacillati</taxon>
        <taxon>Bacillota</taxon>
        <taxon>Bacilli</taxon>
        <taxon>Bacillales</taxon>
        <taxon>Paenibacillaceae</taxon>
        <taxon>Paenibacillus</taxon>
    </lineage>
</organism>
<keyword evidence="7" id="KW-1185">Reference proteome</keyword>
<dbReference type="InterPro" id="IPR014756">
    <property type="entry name" value="Ig_E-set"/>
</dbReference>
<dbReference type="InterPro" id="IPR008928">
    <property type="entry name" value="6-hairpin_glycosidase_sf"/>
</dbReference>
<feature type="domain" description="Cellulase Ig-like" evidence="5">
    <location>
        <begin position="223"/>
        <end position="296"/>
    </location>
</feature>
<dbReference type="SUPFAM" id="SSF81296">
    <property type="entry name" value="E set domains"/>
    <property type="match status" value="1"/>
</dbReference>
<comment type="caution">
    <text evidence="6">The sequence shown here is derived from an EMBL/GenBank/DDBJ whole genome shotgun (WGS) entry which is preliminary data.</text>
</comment>
<feature type="domain" description="Glycoside hydrolase family 9" evidence="4">
    <location>
        <begin position="314"/>
        <end position="739"/>
    </location>
</feature>